<name>A0A2M6WQI7_9BACT</name>
<feature type="region of interest" description="Disordered" evidence="1">
    <location>
        <begin position="201"/>
        <end position="229"/>
    </location>
</feature>
<evidence type="ECO:0000256" key="1">
    <source>
        <dbReference type="SAM" id="MobiDB-lite"/>
    </source>
</evidence>
<gene>
    <name evidence="2" type="ORF">COT98_01215</name>
</gene>
<evidence type="ECO:0000313" key="3">
    <source>
        <dbReference type="Proteomes" id="UP000228900"/>
    </source>
</evidence>
<organism evidence="2 3">
    <name type="scientific">Candidatus Falkowbacteria bacterium CG10_big_fil_rev_8_21_14_0_10_39_9</name>
    <dbReference type="NCBI Taxonomy" id="1974566"/>
    <lineage>
        <taxon>Bacteria</taxon>
        <taxon>Candidatus Falkowiibacteriota</taxon>
    </lineage>
</organism>
<reference evidence="3" key="1">
    <citation type="submission" date="2017-09" db="EMBL/GenBank/DDBJ databases">
        <title>Depth-based differentiation of microbial function through sediment-hosted aquifers and enrichment of novel symbionts in the deep terrestrial subsurface.</title>
        <authorList>
            <person name="Probst A.J."/>
            <person name="Ladd B."/>
            <person name="Jarett J.K."/>
            <person name="Geller-Mcgrath D.E."/>
            <person name="Sieber C.M.K."/>
            <person name="Emerson J.B."/>
            <person name="Anantharaman K."/>
            <person name="Thomas B.C."/>
            <person name="Malmstrom R."/>
            <person name="Stieglmeier M."/>
            <person name="Klingl A."/>
            <person name="Woyke T."/>
            <person name="Ryan C.M."/>
            <person name="Banfield J.F."/>
        </authorList>
    </citation>
    <scope>NUCLEOTIDE SEQUENCE [LARGE SCALE GENOMIC DNA]</scope>
</reference>
<protein>
    <submittedName>
        <fullName evidence="2">Uncharacterized protein</fullName>
    </submittedName>
</protein>
<evidence type="ECO:0000313" key="2">
    <source>
        <dbReference type="EMBL" id="PIT95071.1"/>
    </source>
</evidence>
<sequence>MIFSLIFAFSGVASAQELEKISGPEHIKEFRVMKKIGNALFGIRLDREASGVTPGLGYNASSTEPKLEKISHPSQLSLFDKIKRIGTALWGIRKRVENKSVMVKPVAVQCVKDAIDKKDTSLKTAISAHGQATLTAIDARGICQKLALDKTTGSEQLESNKACIKTFQESMKTSDSALKTSREAAWKTYNTDLKACSALQRAANATSTDPESNGEIVVDDGGDSGETNQ</sequence>
<dbReference type="Proteomes" id="UP000228900">
    <property type="component" value="Unassembled WGS sequence"/>
</dbReference>
<dbReference type="EMBL" id="PFAQ01000019">
    <property type="protein sequence ID" value="PIT95071.1"/>
    <property type="molecule type" value="Genomic_DNA"/>
</dbReference>
<proteinExistence type="predicted"/>
<comment type="caution">
    <text evidence="2">The sequence shown here is derived from an EMBL/GenBank/DDBJ whole genome shotgun (WGS) entry which is preliminary data.</text>
</comment>
<dbReference type="AlphaFoldDB" id="A0A2M6WQI7"/>
<accession>A0A2M6WQI7</accession>